<evidence type="ECO:0000313" key="2">
    <source>
        <dbReference type="EMBL" id="KRM77981.1"/>
    </source>
</evidence>
<dbReference type="AlphaFoldDB" id="A0A0R2BEI5"/>
<dbReference type="EMBL" id="AYYR01000001">
    <property type="protein sequence ID" value="KRM77981.1"/>
    <property type="molecule type" value="Genomic_DNA"/>
</dbReference>
<dbReference type="InterPro" id="IPR000182">
    <property type="entry name" value="GNAT_dom"/>
</dbReference>
<proteinExistence type="predicted"/>
<dbReference type="RefSeq" id="WP_056995869.1">
    <property type="nucleotide sequence ID" value="NZ_AYYR01000001.1"/>
</dbReference>
<dbReference type="PROSITE" id="PS51186">
    <property type="entry name" value="GNAT"/>
    <property type="match status" value="1"/>
</dbReference>
<dbReference type="SUPFAM" id="SSF55729">
    <property type="entry name" value="Acyl-CoA N-acyltransferases (Nat)"/>
    <property type="match status" value="1"/>
</dbReference>
<evidence type="ECO:0000259" key="1">
    <source>
        <dbReference type="PROSITE" id="PS51186"/>
    </source>
</evidence>
<accession>A0A0R2BEI5</accession>
<name>A0A0R2BEI5_SECCO</name>
<gene>
    <name evidence="2" type="ORF">FC82_GL000004</name>
</gene>
<dbReference type="GO" id="GO:0016747">
    <property type="term" value="F:acyltransferase activity, transferring groups other than amino-acyl groups"/>
    <property type="evidence" value="ECO:0007669"/>
    <property type="project" value="InterPro"/>
</dbReference>
<dbReference type="Gene3D" id="3.40.630.30">
    <property type="match status" value="1"/>
</dbReference>
<dbReference type="Proteomes" id="UP000051845">
    <property type="component" value="Unassembled WGS sequence"/>
</dbReference>
<protein>
    <recommendedName>
        <fullName evidence="1">N-acetyltransferase domain-containing protein</fullName>
    </recommendedName>
</protein>
<sequence>MDIKQARGNQGKVYRDAAAIRQAVFVTEQGIDPKLEFDGEDAQMTHYVGYVAGKPVVTARLNDQVAPAHIQRVATLKADRHHGYAFALLQALLNQLPGQTVELNAQETAVDFYKRLGFKRVGDAFLEVGIVHYRMVKN</sequence>
<organism evidence="2 3">
    <name type="scientific">Secundilactobacillus collinoides DSM 20515 = JCM 1123</name>
    <dbReference type="NCBI Taxonomy" id="1423733"/>
    <lineage>
        <taxon>Bacteria</taxon>
        <taxon>Bacillati</taxon>
        <taxon>Bacillota</taxon>
        <taxon>Bacilli</taxon>
        <taxon>Lactobacillales</taxon>
        <taxon>Lactobacillaceae</taxon>
        <taxon>Secundilactobacillus</taxon>
    </lineage>
</organism>
<dbReference type="InterPro" id="IPR016181">
    <property type="entry name" value="Acyl_CoA_acyltransferase"/>
</dbReference>
<dbReference type="PATRIC" id="fig|1423733.4.peg.4"/>
<comment type="caution">
    <text evidence="2">The sequence shown here is derived from an EMBL/GenBank/DDBJ whole genome shotgun (WGS) entry which is preliminary data.</text>
</comment>
<feature type="domain" description="N-acetyltransferase" evidence="1">
    <location>
        <begin position="1"/>
        <end position="138"/>
    </location>
</feature>
<evidence type="ECO:0000313" key="3">
    <source>
        <dbReference type="Proteomes" id="UP000051845"/>
    </source>
</evidence>
<dbReference type="STRING" id="33960.TY91_09270"/>
<dbReference type="Pfam" id="PF13673">
    <property type="entry name" value="Acetyltransf_10"/>
    <property type="match status" value="1"/>
</dbReference>
<reference evidence="2 3" key="1">
    <citation type="journal article" date="2015" name="Genome Announc.">
        <title>Expanding the biotechnology potential of lactobacilli through comparative genomics of 213 strains and associated genera.</title>
        <authorList>
            <person name="Sun Z."/>
            <person name="Harris H.M."/>
            <person name="McCann A."/>
            <person name="Guo C."/>
            <person name="Argimon S."/>
            <person name="Zhang W."/>
            <person name="Yang X."/>
            <person name="Jeffery I.B."/>
            <person name="Cooney J.C."/>
            <person name="Kagawa T.F."/>
            <person name="Liu W."/>
            <person name="Song Y."/>
            <person name="Salvetti E."/>
            <person name="Wrobel A."/>
            <person name="Rasinkangas P."/>
            <person name="Parkhill J."/>
            <person name="Rea M.C."/>
            <person name="O'Sullivan O."/>
            <person name="Ritari J."/>
            <person name="Douillard F.P."/>
            <person name="Paul Ross R."/>
            <person name="Yang R."/>
            <person name="Briner A.E."/>
            <person name="Felis G.E."/>
            <person name="de Vos W.M."/>
            <person name="Barrangou R."/>
            <person name="Klaenhammer T.R."/>
            <person name="Caufield P.W."/>
            <person name="Cui Y."/>
            <person name="Zhang H."/>
            <person name="O'Toole P.W."/>
        </authorList>
    </citation>
    <scope>NUCLEOTIDE SEQUENCE [LARGE SCALE GENOMIC DNA]</scope>
    <source>
        <strain evidence="2 3">DSM 20515</strain>
    </source>
</reference>